<name>A0ABW0VWF6_9BACL</name>
<sequence>MSGRITTHVLDLSQGKPAAGMHVQLWLLPENNELHRLVKAVVTNEDGRLDSPLLEKEELQPGLYQLVFSVADYFRERGSMLVHESQLFLDEVPVRFRVTDSNAHYHVPLLVAPGGYSTYRGS</sequence>
<dbReference type="InterPro" id="IPR023418">
    <property type="entry name" value="Thyroxine_BS"/>
</dbReference>
<feature type="domain" description="Transthyretin/hydroxyisourate hydrolase" evidence="8">
    <location>
        <begin position="5"/>
        <end position="121"/>
    </location>
</feature>
<reference evidence="10" key="1">
    <citation type="journal article" date="2019" name="Int. J. Syst. Evol. Microbiol.">
        <title>The Global Catalogue of Microorganisms (GCM) 10K type strain sequencing project: providing services to taxonomists for standard genome sequencing and annotation.</title>
        <authorList>
            <consortium name="The Broad Institute Genomics Platform"/>
            <consortium name="The Broad Institute Genome Sequencing Center for Infectious Disease"/>
            <person name="Wu L."/>
            <person name="Ma J."/>
        </authorList>
    </citation>
    <scope>NUCLEOTIDE SEQUENCE [LARGE SCALE GENOMIC DNA]</scope>
    <source>
        <strain evidence="10">CGMCC 1.3240</strain>
    </source>
</reference>
<dbReference type="GO" id="GO:0033971">
    <property type="term" value="F:hydroxyisourate hydrolase activity"/>
    <property type="evidence" value="ECO:0007669"/>
    <property type="project" value="UniProtKB-EC"/>
</dbReference>
<evidence type="ECO:0000256" key="1">
    <source>
        <dbReference type="ARBA" id="ARBA00001043"/>
    </source>
</evidence>
<dbReference type="Gene3D" id="2.60.40.180">
    <property type="entry name" value="Transthyretin/hydroxyisourate hydrolase domain"/>
    <property type="match status" value="1"/>
</dbReference>
<evidence type="ECO:0000256" key="5">
    <source>
        <dbReference type="ARBA" id="ARBA00022631"/>
    </source>
</evidence>
<evidence type="ECO:0000256" key="6">
    <source>
        <dbReference type="ARBA" id="ARBA00022801"/>
    </source>
</evidence>
<dbReference type="SUPFAM" id="SSF49472">
    <property type="entry name" value="Transthyretin (synonym: prealbumin)"/>
    <property type="match status" value="1"/>
</dbReference>
<dbReference type="Proteomes" id="UP001596047">
    <property type="component" value="Unassembled WGS sequence"/>
</dbReference>
<dbReference type="InterPro" id="IPR023419">
    <property type="entry name" value="Transthyretin_CS"/>
</dbReference>
<accession>A0ABW0VWF6</accession>
<dbReference type="CDD" id="cd05822">
    <property type="entry name" value="TLP_HIUase"/>
    <property type="match status" value="1"/>
</dbReference>
<dbReference type="PROSITE" id="PS00768">
    <property type="entry name" value="TRANSTHYRETIN_1"/>
    <property type="match status" value="1"/>
</dbReference>
<evidence type="ECO:0000313" key="10">
    <source>
        <dbReference type="Proteomes" id="UP001596047"/>
    </source>
</evidence>
<dbReference type="EC" id="3.5.2.17" evidence="7"/>
<comment type="catalytic activity">
    <reaction evidence="1 7">
        <text>5-hydroxyisourate + H2O = 5-hydroxy-2-oxo-4-ureido-2,5-dihydro-1H-imidazole-5-carboxylate + H(+)</text>
        <dbReference type="Rhea" id="RHEA:23736"/>
        <dbReference type="ChEBI" id="CHEBI:15377"/>
        <dbReference type="ChEBI" id="CHEBI:15378"/>
        <dbReference type="ChEBI" id="CHEBI:18072"/>
        <dbReference type="ChEBI" id="CHEBI:58639"/>
        <dbReference type="EC" id="3.5.2.17"/>
    </reaction>
</comment>
<evidence type="ECO:0000256" key="4">
    <source>
        <dbReference type="ARBA" id="ARBA00011881"/>
    </source>
</evidence>
<keyword evidence="6 7" id="KW-0378">Hydrolase</keyword>
<dbReference type="RefSeq" id="WP_379186960.1">
    <property type="nucleotide sequence ID" value="NZ_JBHSOW010000016.1"/>
</dbReference>
<comment type="subunit">
    <text evidence="4 7">Homotetramer.</text>
</comment>
<gene>
    <name evidence="9" type="primary">uraH</name>
    <name evidence="9" type="ORF">ACFPYJ_05065</name>
</gene>
<dbReference type="PANTHER" id="PTHR10395">
    <property type="entry name" value="URICASE AND TRANSTHYRETIN-RELATED"/>
    <property type="match status" value="1"/>
</dbReference>
<dbReference type="InterPro" id="IPR036817">
    <property type="entry name" value="Transthyretin/HIU_hydrolase_sf"/>
</dbReference>
<comment type="function">
    <text evidence="2">Catalyzes the hydrolysis of 5-hydroxyisourate (HIU) to 2-oxo-4-hydroxy-4-carboxy-5-ureidoimidazoline (OHCU).</text>
</comment>
<dbReference type="NCBIfam" id="TIGR02962">
    <property type="entry name" value="hdxy_isourate"/>
    <property type="match status" value="1"/>
</dbReference>
<dbReference type="InterPro" id="IPR023416">
    <property type="entry name" value="Transthyretin/HIU_hydrolase_d"/>
</dbReference>
<evidence type="ECO:0000256" key="2">
    <source>
        <dbReference type="ARBA" id="ARBA00002704"/>
    </source>
</evidence>
<evidence type="ECO:0000259" key="8">
    <source>
        <dbReference type="Pfam" id="PF00576"/>
    </source>
</evidence>
<organism evidence="9 10">
    <name type="scientific">Paenibacillus solisilvae</name>
    <dbReference type="NCBI Taxonomy" id="2486751"/>
    <lineage>
        <taxon>Bacteria</taxon>
        <taxon>Bacillati</taxon>
        <taxon>Bacillota</taxon>
        <taxon>Bacilli</taxon>
        <taxon>Bacillales</taxon>
        <taxon>Paenibacillaceae</taxon>
        <taxon>Paenibacillus</taxon>
    </lineage>
</organism>
<evidence type="ECO:0000256" key="3">
    <source>
        <dbReference type="ARBA" id="ARBA00009850"/>
    </source>
</evidence>
<keyword evidence="10" id="KW-1185">Reference proteome</keyword>
<protein>
    <recommendedName>
        <fullName evidence="7">5-hydroxyisourate hydrolase</fullName>
        <shortName evidence="7">HIU hydrolase</shortName>
        <shortName evidence="7">HIUHase</shortName>
        <ecNumber evidence="7">3.5.2.17</ecNumber>
    </recommendedName>
</protein>
<evidence type="ECO:0000313" key="9">
    <source>
        <dbReference type="EMBL" id="MFC5648505.1"/>
    </source>
</evidence>
<evidence type="ECO:0000256" key="7">
    <source>
        <dbReference type="RuleBase" id="RU361270"/>
    </source>
</evidence>
<dbReference type="InterPro" id="IPR014306">
    <property type="entry name" value="Hydroxyisourate_hydrolase"/>
</dbReference>
<comment type="caution">
    <text evidence="9">The sequence shown here is derived from an EMBL/GenBank/DDBJ whole genome shotgun (WGS) entry which is preliminary data.</text>
</comment>
<dbReference type="InterPro" id="IPR000895">
    <property type="entry name" value="Transthyretin/HIU_hydrolase"/>
</dbReference>
<dbReference type="EMBL" id="JBHSOW010000016">
    <property type="protein sequence ID" value="MFC5648505.1"/>
    <property type="molecule type" value="Genomic_DNA"/>
</dbReference>
<comment type="similarity">
    <text evidence="3 7">Belongs to the transthyretin family. 5-hydroxyisourate hydrolase subfamily.</text>
</comment>
<dbReference type="PROSITE" id="PS00769">
    <property type="entry name" value="TRANSTHYRETIN_2"/>
    <property type="match status" value="1"/>
</dbReference>
<dbReference type="PRINTS" id="PR00189">
    <property type="entry name" value="TRNSTHYRETIN"/>
</dbReference>
<dbReference type="Pfam" id="PF00576">
    <property type="entry name" value="Transthyretin"/>
    <property type="match status" value="1"/>
</dbReference>
<keyword evidence="5 7" id="KW-0659">Purine metabolism</keyword>
<dbReference type="PANTHER" id="PTHR10395:SF7">
    <property type="entry name" value="5-HYDROXYISOURATE HYDROLASE"/>
    <property type="match status" value="1"/>
</dbReference>
<proteinExistence type="inferred from homology"/>